<keyword evidence="5" id="KW-0677">Repeat</keyword>
<dbReference type="GO" id="GO:0019843">
    <property type="term" value="F:rRNA binding"/>
    <property type="evidence" value="ECO:0007669"/>
    <property type="project" value="UniProtKB-KW"/>
</dbReference>
<dbReference type="CDD" id="cd03221">
    <property type="entry name" value="ABCF_EF-3"/>
    <property type="match status" value="2"/>
</dbReference>
<evidence type="ECO:0000256" key="7">
    <source>
        <dbReference type="ARBA" id="ARBA00022801"/>
    </source>
</evidence>
<feature type="region of interest" description="Disordered" evidence="12">
    <location>
        <begin position="74"/>
        <end position="103"/>
    </location>
</feature>
<accession>A0AAD8YPY8</accession>
<keyword evidence="15" id="KW-1185">Reference proteome</keyword>
<dbReference type="GO" id="GO:0045900">
    <property type="term" value="P:negative regulation of translational elongation"/>
    <property type="evidence" value="ECO:0007669"/>
    <property type="project" value="InterPro"/>
</dbReference>
<dbReference type="HAMAP" id="MF_00847">
    <property type="entry name" value="EttA"/>
    <property type="match status" value="1"/>
</dbReference>
<evidence type="ECO:0000256" key="6">
    <source>
        <dbReference type="ARBA" id="ARBA00022741"/>
    </source>
</evidence>
<reference evidence="14" key="1">
    <citation type="submission" date="2023-06" db="EMBL/GenBank/DDBJ databases">
        <title>Survivors Of The Sea: Transcriptome response of Skeletonema marinoi to long-term dormancy.</title>
        <authorList>
            <person name="Pinder M.I.M."/>
            <person name="Kourtchenko O."/>
            <person name="Robertson E.K."/>
            <person name="Larsson T."/>
            <person name="Maumus F."/>
            <person name="Osuna-Cruz C.M."/>
            <person name="Vancaester E."/>
            <person name="Stenow R."/>
            <person name="Vandepoele K."/>
            <person name="Ploug H."/>
            <person name="Bruchert V."/>
            <person name="Godhe A."/>
            <person name="Topel M."/>
        </authorList>
    </citation>
    <scope>NUCLEOTIDE SEQUENCE</scope>
    <source>
        <strain evidence="14">R05AC</strain>
    </source>
</reference>
<evidence type="ECO:0000313" key="14">
    <source>
        <dbReference type="EMBL" id="KAK1749257.1"/>
    </source>
</evidence>
<keyword evidence="2" id="KW-0963">Cytoplasm</keyword>
<dbReference type="SUPFAM" id="SSF52540">
    <property type="entry name" value="P-loop containing nucleoside triphosphate hydrolases"/>
    <property type="match status" value="2"/>
</dbReference>
<dbReference type="PANTHER" id="PTHR43858:SF1">
    <property type="entry name" value="ABC TRANSPORTER-RELATED PROTEIN"/>
    <property type="match status" value="1"/>
</dbReference>
<dbReference type="FunFam" id="3.40.50.300:FF:000183">
    <property type="entry name" value="ABC transporter ATP-binding protein yjjK"/>
    <property type="match status" value="1"/>
</dbReference>
<dbReference type="PROSITE" id="PS50893">
    <property type="entry name" value="ABC_TRANSPORTER_2"/>
    <property type="match status" value="2"/>
</dbReference>
<dbReference type="InterPro" id="IPR032781">
    <property type="entry name" value="ABC_tran_Xtn"/>
</dbReference>
<evidence type="ECO:0000256" key="12">
    <source>
        <dbReference type="SAM" id="MobiDB-lite"/>
    </source>
</evidence>
<evidence type="ECO:0000259" key="13">
    <source>
        <dbReference type="PROSITE" id="PS50893"/>
    </source>
</evidence>
<keyword evidence="9" id="KW-0810">Translation regulation</keyword>
<comment type="similarity">
    <text evidence="1">Belongs to the ABC transporter superfamily. ABCF family. Translational throttle EttA subfamily.</text>
</comment>
<comment type="caution">
    <text evidence="14">The sequence shown here is derived from an EMBL/GenBank/DDBJ whole genome shotgun (WGS) entry which is preliminary data.</text>
</comment>
<dbReference type="SMART" id="SM00382">
    <property type="entry name" value="AAA"/>
    <property type="match status" value="2"/>
</dbReference>
<dbReference type="EMBL" id="JATAAI010000001">
    <property type="protein sequence ID" value="KAK1749257.1"/>
    <property type="molecule type" value="Genomic_DNA"/>
</dbReference>
<keyword evidence="7" id="KW-0378">Hydrolase</keyword>
<dbReference type="InterPro" id="IPR022374">
    <property type="entry name" value="EttA"/>
</dbReference>
<dbReference type="NCBIfam" id="NF008775">
    <property type="entry name" value="PRK11819.1"/>
    <property type="match status" value="1"/>
</dbReference>
<feature type="non-terminal residue" evidence="14">
    <location>
        <position position="672"/>
    </location>
</feature>
<dbReference type="FunFam" id="3.40.50.300:FF:000011">
    <property type="entry name" value="Putative ABC transporter ATP-binding component"/>
    <property type="match status" value="1"/>
</dbReference>
<evidence type="ECO:0000256" key="1">
    <source>
        <dbReference type="ARBA" id="ARBA00005868"/>
    </source>
</evidence>
<evidence type="ECO:0000256" key="11">
    <source>
        <dbReference type="ARBA" id="ARBA00022917"/>
    </source>
</evidence>
<dbReference type="Proteomes" id="UP001224775">
    <property type="component" value="Unassembled WGS sequence"/>
</dbReference>
<organism evidence="14 15">
    <name type="scientific">Skeletonema marinoi</name>
    <dbReference type="NCBI Taxonomy" id="267567"/>
    <lineage>
        <taxon>Eukaryota</taxon>
        <taxon>Sar</taxon>
        <taxon>Stramenopiles</taxon>
        <taxon>Ochrophyta</taxon>
        <taxon>Bacillariophyta</taxon>
        <taxon>Coscinodiscophyceae</taxon>
        <taxon>Thalassiosirophycidae</taxon>
        <taxon>Thalassiosirales</taxon>
        <taxon>Skeletonemataceae</taxon>
        <taxon>Skeletonema</taxon>
        <taxon>Skeletonema marinoi-dohrnii complex</taxon>
    </lineage>
</organism>
<gene>
    <name evidence="14" type="ORF">QTG54_001196</name>
</gene>
<evidence type="ECO:0000256" key="10">
    <source>
        <dbReference type="ARBA" id="ARBA00022884"/>
    </source>
</evidence>
<dbReference type="Pfam" id="PF12848">
    <property type="entry name" value="ABC_tran_Xtn"/>
    <property type="match status" value="1"/>
</dbReference>
<dbReference type="PANTHER" id="PTHR43858">
    <property type="entry name" value="ENERGY-DEPENDENT TRANSLATIONAL THROTTLE PROTEIN ETTA"/>
    <property type="match status" value="1"/>
</dbReference>
<dbReference type="InterPro" id="IPR003593">
    <property type="entry name" value="AAA+_ATPase"/>
</dbReference>
<feature type="domain" description="ABC transporter" evidence="13">
    <location>
        <begin position="119"/>
        <end position="375"/>
    </location>
</feature>
<dbReference type="GO" id="GO:0016887">
    <property type="term" value="F:ATP hydrolysis activity"/>
    <property type="evidence" value="ECO:0007669"/>
    <property type="project" value="InterPro"/>
</dbReference>
<evidence type="ECO:0000256" key="8">
    <source>
        <dbReference type="ARBA" id="ARBA00022840"/>
    </source>
</evidence>
<proteinExistence type="inferred from homology"/>
<dbReference type="GO" id="GO:0000049">
    <property type="term" value="F:tRNA binding"/>
    <property type="evidence" value="ECO:0007669"/>
    <property type="project" value="UniProtKB-KW"/>
</dbReference>
<evidence type="ECO:0000256" key="9">
    <source>
        <dbReference type="ARBA" id="ARBA00022845"/>
    </source>
</evidence>
<protein>
    <submittedName>
        <fullName evidence="14">ABC transporter</fullName>
    </submittedName>
</protein>
<dbReference type="InterPro" id="IPR027417">
    <property type="entry name" value="P-loop_NTPase"/>
</dbReference>
<evidence type="ECO:0000256" key="4">
    <source>
        <dbReference type="ARBA" id="ARBA00022730"/>
    </source>
</evidence>
<dbReference type="PROSITE" id="PS00211">
    <property type="entry name" value="ABC_TRANSPORTER_1"/>
    <property type="match status" value="2"/>
</dbReference>
<keyword evidence="11" id="KW-0648">Protein biosynthesis</keyword>
<keyword evidence="8" id="KW-0067">ATP-binding</keyword>
<dbReference type="Pfam" id="PF00005">
    <property type="entry name" value="ABC_tran"/>
    <property type="match status" value="2"/>
</dbReference>
<dbReference type="InterPro" id="IPR003439">
    <property type="entry name" value="ABC_transporter-like_ATP-bd"/>
</dbReference>
<keyword evidence="3" id="KW-0820">tRNA-binding</keyword>
<feature type="domain" description="ABC transporter" evidence="13">
    <location>
        <begin position="441"/>
        <end position="659"/>
    </location>
</feature>
<dbReference type="GO" id="GO:0005524">
    <property type="term" value="F:ATP binding"/>
    <property type="evidence" value="ECO:0007669"/>
    <property type="project" value="UniProtKB-KW"/>
</dbReference>
<dbReference type="InterPro" id="IPR017871">
    <property type="entry name" value="ABC_transporter-like_CS"/>
</dbReference>
<keyword evidence="4" id="KW-0699">rRNA-binding</keyword>
<evidence type="ECO:0000313" key="15">
    <source>
        <dbReference type="Proteomes" id="UP001224775"/>
    </source>
</evidence>
<evidence type="ECO:0000256" key="2">
    <source>
        <dbReference type="ARBA" id="ARBA00022490"/>
    </source>
</evidence>
<dbReference type="GO" id="GO:0006412">
    <property type="term" value="P:translation"/>
    <property type="evidence" value="ECO:0007669"/>
    <property type="project" value="UniProtKB-KW"/>
</dbReference>
<evidence type="ECO:0000256" key="5">
    <source>
        <dbReference type="ARBA" id="ARBA00022737"/>
    </source>
</evidence>
<keyword evidence="10" id="KW-0694">RNA-binding</keyword>
<keyword evidence="6" id="KW-0547">Nucleotide-binding</keyword>
<evidence type="ECO:0000256" key="3">
    <source>
        <dbReference type="ARBA" id="ARBA00022555"/>
    </source>
</evidence>
<sequence>PNWKWHFTRVDAYFVTSELPLLGTSTIESNTITMTNFSLAAALLLVLSAPISTAFTVPASSVVHQKSPVTTTSALFGKKRKGSTPGPNPNYSAKKGQQKQEKASVKEARFDAATRQFMFTLVGLTKTLPDKSKDILKNINLSFYPGAKIGVVGLNGSGKSTLLKIMAGVEKEFDGTARPLPGASIGYLPQEPVLEFETVQECIDAAVAAPKAILDEYNELSMSMANPDITDEEMTSAMNKLETIGNKIEAENLWELDRTVERAMDSLRVPPGDAKTAVLSGGEKRRVSLCQLLLGSHDMLLLDEPTNHLDAESIQWLEQFLDQFQGTVVAITHDRYFLENVSQWILELDRGQGIPFEGNYSHWLDAKSKRLEGEKKSQSAAAKAVAAELEWVRSNPKAKGTKSKARLKRYDELLLSSAPTELRNEGQIYIPPGPRLGDVVIDVSGVKKAFGERLLIDNLEFSLPKAGIVGVIGPNGAGKSTLVRMLMEKDTPDAGSIKIGETVNMIGVGQERMDELDPTKTVFEEISSGMDEIELGGSYVNSRAYLSWFGFKSAQQQQKVSNLSGGERNRVQLAKLLKAGANFIILDEPTNDLDVETLRSLEEALLNFAGCALVVSHDRYFLDRIATHILAFEGDSNCHFFEGNYAEYEENRVQRLGETSIKRIKYAPLINA</sequence>
<dbReference type="NCBIfam" id="TIGR03719">
    <property type="entry name" value="ABC_ABC_ChvD"/>
    <property type="match status" value="1"/>
</dbReference>
<dbReference type="Gene3D" id="3.40.50.300">
    <property type="entry name" value="P-loop containing nucleotide triphosphate hydrolases"/>
    <property type="match status" value="2"/>
</dbReference>
<name>A0AAD8YPY8_9STRA</name>
<dbReference type="AlphaFoldDB" id="A0AAD8YPY8"/>